<reference evidence="12" key="1">
    <citation type="submission" date="2025-08" db="UniProtKB">
        <authorList>
            <consortium name="Ensembl"/>
        </authorList>
    </citation>
    <scope>IDENTIFICATION</scope>
</reference>
<accession>A0A3B3QMU3</accession>
<dbReference type="FunFam" id="3.30.160.60:FF:000391">
    <property type="entry name" value="zinc finger protein 652 isoform X1"/>
    <property type="match status" value="1"/>
</dbReference>
<name>A0A3B3QMU3_9TELE</name>
<sequence>MQGGTEDTHFQLKQSSLSGALIISHQHLQRGSGVRMTQNGSQRTQEAELYSCQEQGLGQTQPLAQVGPQQRPLEAVQECSVGQPCTHFVQSVDSEEEAAKLEEEPYPQQQIIVEVNLNNQTLSVCKGDKLATPTGPPSQDRVSVVEADWVNPVDEEQQSKRRYRRRWTAKDLKTSRAWEADMSHPTRGSQRAISITRSFSMTLGQQKAGEQLERMQLSPQEPQRALFMPTPTNSSKCPRTLSTSRSEQKYGSIVHQHMHVCNKCNKKFMLDSELALHQHTDCEKNIQCTSCSRSFKKLWVLHRHLMAMHSLPEKKFTCKLCDKKFYTLTHVRKHMVAHTEDMPFTCEMCGKSFKRRMSLKVHALLHSGEKPFPCQNCDKRFQYKYQLRSHMSIHVGHKQFKCHCGKDFNMKQYFDEHVKTHTGERVSANGCLLMDKVFYFPLSLQIIFQTELSAPEDMLPKDYIDCVFKYAVCLCFKHLFDLSWLISSAV</sequence>
<keyword evidence="5" id="KW-0862">Zinc</keyword>
<dbReference type="InterPro" id="IPR036236">
    <property type="entry name" value="Znf_C2H2_sf"/>
</dbReference>
<dbReference type="GeneTree" id="ENSGT00940000160089"/>
<feature type="domain" description="C2H2-type" evidence="11">
    <location>
        <begin position="372"/>
        <end position="399"/>
    </location>
</feature>
<evidence type="ECO:0000256" key="10">
    <source>
        <dbReference type="PROSITE-ProRule" id="PRU00042"/>
    </source>
</evidence>
<dbReference type="GO" id="GO:0000978">
    <property type="term" value="F:RNA polymerase II cis-regulatory region sequence-specific DNA binding"/>
    <property type="evidence" value="ECO:0007669"/>
    <property type="project" value="TreeGrafter"/>
</dbReference>
<gene>
    <name evidence="12" type="primary">ZBTB47</name>
</gene>
<evidence type="ECO:0000259" key="11">
    <source>
        <dbReference type="PROSITE" id="PS50157"/>
    </source>
</evidence>
<dbReference type="Pfam" id="PF00096">
    <property type="entry name" value="zf-C2H2"/>
    <property type="match status" value="3"/>
</dbReference>
<keyword evidence="3" id="KW-0677">Repeat</keyword>
<proteinExistence type="predicted"/>
<reference evidence="12" key="2">
    <citation type="submission" date="2025-09" db="UniProtKB">
        <authorList>
            <consortium name="Ensembl"/>
        </authorList>
    </citation>
    <scope>IDENTIFICATION</scope>
</reference>
<evidence type="ECO:0000256" key="4">
    <source>
        <dbReference type="ARBA" id="ARBA00022771"/>
    </source>
</evidence>
<feature type="domain" description="C2H2-type" evidence="11">
    <location>
        <begin position="344"/>
        <end position="371"/>
    </location>
</feature>
<feature type="domain" description="C2H2-type" evidence="11">
    <location>
        <begin position="286"/>
        <end position="314"/>
    </location>
</feature>
<organism evidence="12 13">
    <name type="scientific">Paramormyrops kingsleyae</name>
    <dbReference type="NCBI Taxonomy" id="1676925"/>
    <lineage>
        <taxon>Eukaryota</taxon>
        <taxon>Metazoa</taxon>
        <taxon>Chordata</taxon>
        <taxon>Craniata</taxon>
        <taxon>Vertebrata</taxon>
        <taxon>Euteleostomi</taxon>
        <taxon>Actinopterygii</taxon>
        <taxon>Neopterygii</taxon>
        <taxon>Teleostei</taxon>
        <taxon>Osteoglossocephala</taxon>
        <taxon>Osteoglossomorpha</taxon>
        <taxon>Osteoglossiformes</taxon>
        <taxon>Mormyridae</taxon>
        <taxon>Paramormyrops</taxon>
    </lineage>
</organism>
<evidence type="ECO:0000256" key="3">
    <source>
        <dbReference type="ARBA" id="ARBA00022737"/>
    </source>
</evidence>
<dbReference type="GO" id="GO:0001227">
    <property type="term" value="F:DNA-binding transcription repressor activity, RNA polymerase II-specific"/>
    <property type="evidence" value="ECO:0007669"/>
    <property type="project" value="TreeGrafter"/>
</dbReference>
<comment type="subcellular location">
    <subcellularLocation>
        <location evidence="1">Nucleus</location>
    </subcellularLocation>
</comment>
<dbReference type="Ensembl" id="ENSPKIT00000030772.1">
    <property type="protein sequence ID" value="ENSPKIP00000006741.1"/>
    <property type="gene ID" value="ENSPKIG00000022901.1"/>
</dbReference>
<dbReference type="PANTHER" id="PTHR24399">
    <property type="entry name" value="ZINC FINGER AND BTB DOMAIN-CONTAINING"/>
    <property type="match status" value="1"/>
</dbReference>
<evidence type="ECO:0000256" key="8">
    <source>
        <dbReference type="ARBA" id="ARBA00023163"/>
    </source>
</evidence>
<dbReference type="Gene3D" id="3.30.160.60">
    <property type="entry name" value="Classic Zinc Finger"/>
    <property type="match status" value="5"/>
</dbReference>
<feature type="domain" description="C2H2-type" evidence="11">
    <location>
        <begin position="316"/>
        <end position="343"/>
    </location>
</feature>
<dbReference type="PROSITE" id="PS50157">
    <property type="entry name" value="ZINC_FINGER_C2H2_2"/>
    <property type="match status" value="5"/>
</dbReference>
<evidence type="ECO:0000256" key="5">
    <source>
        <dbReference type="ARBA" id="ARBA00022833"/>
    </source>
</evidence>
<dbReference type="SMART" id="SM00355">
    <property type="entry name" value="ZnF_C2H2"/>
    <property type="match status" value="6"/>
</dbReference>
<dbReference type="GO" id="GO:0008270">
    <property type="term" value="F:zinc ion binding"/>
    <property type="evidence" value="ECO:0007669"/>
    <property type="project" value="UniProtKB-KW"/>
</dbReference>
<dbReference type="PROSITE" id="PS00028">
    <property type="entry name" value="ZINC_FINGER_C2H2_1"/>
    <property type="match status" value="4"/>
</dbReference>
<dbReference type="FunFam" id="3.30.160.60:FF:000550">
    <property type="entry name" value="Zinc finger and BTB domain-containing 47"/>
    <property type="match status" value="1"/>
</dbReference>
<evidence type="ECO:0000256" key="2">
    <source>
        <dbReference type="ARBA" id="ARBA00022723"/>
    </source>
</evidence>
<evidence type="ECO:0000313" key="13">
    <source>
        <dbReference type="Proteomes" id="UP000261540"/>
    </source>
</evidence>
<keyword evidence="4 10" id="KW-0863">Zinc-finger</keyword>
<keyword evidence="6" id="KW-0805">Transcription regulation</keyword>
<dbReference type="InterPro" id="IPR013087">
    <property type="entry name" value="Znf_C2H2_type"/>
</dbReference>
<dbReference type="AlphaFoldDB" id="A0A3B3QMU3"/>
<dbReference type="GO" id="GO:0005654">
    <property type="term" value="C:nucleoplasm"/>
    <property type="evidence" value="ECO:0007669"/>
    <property type="project" value="TreeGrafter"/>
</dbReference>
<keyword evidence="7" id="KW-0238">DNA-binding</keyword>
<dbReference type="FunFam" id="3.30.160.60:FF:000256">
    <property type="entry name" value="PLAG1 like zinc finger 2"/>
    <property type="match status" value="1"/>
</dbReference>
<feature type="domain" description="C2H2-type" evidence="11">
    <location>
        <begin position="400"/>
        <end position="426"/>
    </location>
</feature>
<keyword evidence="8" id="KW-0804">Transcription</keyword>
<evidence type="ECO:0000256" key="7">
    <source>
        <dbReference type="ARBA" id="ARBA00023125"/>
    </source>
</evidence>
<dbReference type="SUPFAM" id="SSF57667">
    <property type="entry name" value="beta-beta-alpha zinc fingers"/>
    <property type="match status" value="4"/>
</dbReference>
<evidence type="ECO:0000256" key="6">
    <source>
        <dbReference type="ARBA" id="ARBA00023015"/>
    </source>
</evidence>
<evidence type="ECO:0000313" key="12">
    <source>
        <dbReference type="Ensembl" id="ENSPKIP00000006741.1"/>
    </source>
</evidence>
<keyword evidence="2" id="KW-0479">Metal-binding</keyword>
<protein>
    <submittedName>
        <fullName evidence="12">Zinc finger and BTB domain containing 47</fullName>
    </submittedName>
</protein>
<evidence type="ECO:0000256" key="1">
    <source>
        <dbReference type="ARBA" id="ARBA00004123"/>
    </source>
</evidence>
<keyword evidence="9" id="KW-0539">Nucleus</keyword>
<keyword evidence="13" id="KW-1185">Reference proteome</keyword>
<evidence type="ECO:0000256" key="9">
    <source>
        <dbReference type="ARBA" id="ARBA00023242"/>
    </source>
</evidence>
<dbReference type="Proteomes" id="UP000261540">
    <property type="component" value="Unplaced"/>
</dbReference>
<dbReference type="PANTHER" id="PTHR24399:SF70">
    <property type="entry name" value="C2H2-TYPE DOMAIN-CONTAINING PROTEIN"/>
    <property type="match status" value="1"/>
</dbReference>